<evidence type="ECO:0000313" key="9">
    <source>
        <dbReference type="EMBL" id="CCI42372.1"/>
    </source>
</evidence>
<dbReference type="PANTHER" id="PTHR14110">
    <property type="entry name" value="MITOCHONDRIAL IMPORT INNER MEMBRANE TRANSLOCASE SUBUNIT TIM22"/>
    <property type="match status" value="1"/>
</dbReference>
<evidence type="ECO:0000256" key="2">
    <source>
        <dbReference type="ARBA" id="ARBA00008444"/>
    </source>
</evidence>
<comment type="caution">
    <text evidence="9">The sequence shown here is derived from an EMBL/GenBank/DDBJ whole genome shotgun (WGS) entry which is preliminary data.</text>
</comment>
<gene>
    <name evidence="9" type="ORF">BN9_031560</name>
</gene>
<evidence type="ECO:0000256" key="6">
    <source>
        <dbReference type="ARBA" id="ARBA00023128"/>
    </source>
</evidence>
<dbReference type="PANTHER" id="PTHR14110:SF0">
    <property type="entry name" value="MITOCHONDRIAL IMPORT INNER MEMBRANE TRANSLOCASE SUBUNIT TIM22"/>
    <property type="match status" value="1"/>
</dbReference>
<comment type="subcellular location">
    <subcellularLocation>
        <location evidence="1 8">Mitochondrion inner membrane</location>
        <topology evidence="1 8">Multi-pass membrane protein</topology>
    </subcellularLocation>
</comment>
<dbReference type="Pfam" id="PF02466">
    <property type="entry name" value="Tim17"/>
    <property type="match status" value="1"/>
</dbReference>
<dbReference type="AlphaFoldDB" id="A0A024G6L6"/>
<comment type="similarity">
    <text evidence="2 8">Belongs to the Tim17/Tim22/Tim23 family.</text>
</comment>
<dbReference type="InterPro" id="IPR039175">
    <property type="entry name" value="TIM22"/>
</dbReference>
<keyword evidence="5" id="KW-1133">Transmembrane helix</keyword>
<keyword evidence="6 8" id="KW-0496">Mitochondrion</keyword>
<dbReference type="InParanoid" id="A0A024G6L6"/>
<dbReference type="OrthoDB" id="75343at2759"/>
<dbReference type="GO" id="GO:0030943">
    <property type="term" value="F:mitochondrion targeting sequence binding"/>
    <property type="evidence" value="ECO:0007669"/>
    <property type="project" value="TreeGrafter"/>
</dbReference>
<reference evidence="9 10" key="1">
    <citation type="submission" date="2012-05" db="EMBL/GenBank/DDBJ databases">
        <title>Recombination and specialization in a pathogen metapopulation.</title>
        <authorList>
            <person name="Gardiner A."/>
            <person name="Kemen E."/>
            <person name="Schultz-Larsen T."/>
            <person name="MacLean D."/>
            <person name="Van Oosterhout C."/>
            <person name="Jones J.D.G."/>
        </authorList>
    </citation>
    <scope>NUCLEOTIDE SEQUENCE [LARGE SCALE GENOMIC DNA]</scope>
    <source>
        <strain evidence="9 10">Ac Nc2</strain>
    </source>
</reference>
<proteinExistence type="inferred from homology"/>
<dbReference type="EMBL" id="CAIX01000033">
    <property type="protein sequence ID" value="CCI42372.1"/>
    <property type="molecule type" value="Genomic_DNA"/>
</dbReference>
<evidence type="ECO:0000256" key="7">
    <source>
        <dbReference type="ARBA" id="ARBA00023136"/>
    </source>
</evidence>
<keyword evidence="7" id="KW-0472">Membrane</keyword>
<keyword evidence="10" id="KW-1185">Reference proteome</keyword>
<protein>
    <recommendedName>
        <fullName evidence="8">Mitochondrial import inner membrane translocase subunit TIM22</fullName>
    </recommendedName>
</protein>
<evidence type="ECO:0000256" key="1">
    <source>
        <dbReference type="ARBA" id="ARBA00004448"/>
    </source>
</evidence>
<accession>A0A024G6L6</accession>
<keyword evidence="8" id="KW-0813">Transport</keyword>
<dbReference type="GO" id="GO:0045039">
    <property type="term" value="P:protein insertion into mitochondrial inner membrane"/>
    <property type="evidence" value="ECO:0007669"/>
    <property type="project" value="UniProtKB-UniRule"/>
</dbReference>
<comment type="subunit">
    <text evidence="8">Component of the TIM22 complex.</text>
</comment>
<dbReference type="GO" id="GO:0042721">
    <property type="term" value="C:TIM22 mitochondrial import inner membrane insertion complex"/>
    <property type="evidence" value="ECO:0007669"/>
    <property type="project" value="UniProtKB-UniRule"/>
</dbReference>
<keyword evidence="8" id="KW-0811">Translocation</keyword>
<dbReference type="GO" id="GO:0008320">
    <property type="term" value="F:protein transmembrane transporter activity"/>
    <property type="evidence" value="ECO:0007669"/>
    <property type="project" value="UniProtKB-UniRule"/>
</dbReference>
<evidence type="ECO:0000256" key="5">
    <source>
        <dbReference type="ARBA" id="ARBA00022989"/>
    </source>
</evidence>
<comment type="function">
    <text evidence="8">Essential core component of the TIM22 complex, a complex that mediates the import and insertion of multi-pass transmembrane proteins into the mitochondrial inner membrane. In the TIM22 complex, it constitutes the voltage-activated and signal-gated channel. Forms a twin-pore translocase that uses the membrane potential as external driving force in 2 voltage-dependent steps.</text>
</comment>
<evidence type="ECO:0000313" key="10">
    <source>
        <dbReference type="Proteomes" id="UP000053237"/>
    </source>
</evidence>
<evidence type="ECO:0000256" key="4">
    <source>
        <dbReference type="ARBA" id="ARBA00022792"/>
    </source>
</evidence>
<evidence type="ECO:0000256" key="8">
    <source>
        <dbReference type="RuleBase" id="RU367038"/>
    </source>
</evidence>
<keyword evidence="4 8" id="KW-0999">Mitochondrion inner membrane</keyword>
<keyword evidence="8" id="KW-0653">Protein transport</keyword>
<name>A0A024G6L6_9STRA</name>
<sequence>MTQNHLLGENDCNRTLGIRYEHLQSATPPNPFLYPRSLFRLQNETGMYPILATHPPQLVQHFQPNPILESCAGKFVMSAAMGYVMGNLFGVVLGSYEGMAPPIPIPGQREAPKVPWKESMRGALRVTAGKCRYWGNNFMIISAMFSGLECASEKVRARHDVGNELLAGCATGATLAYGQGIQAQCLGCVGFAAFSMAIHHLTDGKF</sequence>
<organism evidence="9 10">
    <name type="scientific">Albugo candida</name>
    <dbReference type="NCBI Taxonomy" id="65357"/>
    <lineage>
        <taxon>Eukaryota</taxon>
        <taxon>Sar</taxon>
        <taxon>Stramenopiles</taxon>
        <taxon>Oomycota</taxon>
        <taxon>Peronosporomycetes</taxon>
        <taxon>Albuginales</taxon>
        <taxon>Albuginaceae</taxon>
        <taxon>Albugo</taxon>
    </lineage>
</organism>
<evidence type="ECO:0000256" key="3">
    <source>
        <dbReference type="ARBA" id="ARBA00022692"/>
    </source>
</evidence>
<keyword evidence="3" id="KW-0812">Transmembrane</keyword>
<dbReference type="FunCoup" id="A0A024G6L6">
    <property type="interactions" value="327"/>
</dbReference>
<dbReference type="STRING" id="65357.A0A024G6L6"/>
<dbReference type="Proteomes" id="UP000053237">
    <property type="component" value="Unassembled WGS sequence"/>
</dbReference>